<name>A0A2U3K248_9BACT</name>
<proteinExistence type="predicted"/>
<dbReference type="Proteomes" id="UP000238701">
    <property type="component" value="Unassembled WGS sequence"/>
</dbReference>
<keyword evidence="1" id="KW-0175">Coiled coil</keyword>
<evidence type="ECO:0000256" key="1">
    <source>
        <dbReference type="SAM" id="Coils"/>
    </source>
</evidence>
<reference evidence="3" key="1">
    <citation type="submission" date="2018-02" db="EMBL/GenBank/DDBJ databases">
        <authorList>
            <person name="Hausmann B."/>
        </authorList>
    </citation>
    <scope>NUCLEOTIDE SEQUENCE [LARGE SCALE GENOMIC DNA]</scope>
    <source>
        <strain evidence="3">Peat soil MAG SbA1</strain>
    </source>
</reference>
<feature type="coiled-coil region" evidence="1">
    <location>
        <begin position="1"/>
        <end position="35"/>
    </location>
</feature>
<sequence>MINLNKVVASLRHEHSRLEKQMERVEKALDALGHANGNRTKKVKRVLSKEARRRIAEAQRRRWAKVRKQAA</sequence>
<gene>
    <name evidence="2" type="ORF">SBA1_120031</name>
</gene>
<dbReference type="EMBL" id="OMOD01000024">
    <property type="protein sequence ID" value="SPF33657.1"/>
    <property type="molecule type" value="Genomic_DNA"/>
</dbReference>
<organism evidence="2 3">
    <name type="scientific">Candidatus Sulfotelmatobacter kueseliae</name>
    <dbReference type="NCBI Taxonomy" id="2042962"/>
    <lineage>
        <taxon>Bacteria</taxon>
        <taxon>Pseudomonadati</taxon>
        <taxon>Acidobacteriota</taxon>
        <taxon>Terriglobia</taxon>
        <taxon>Terriglobales</taxon>
        <taxon>Candidatus Korobacteraceae</taxon>
        <taxon>Candidatus Sulfotelmatobacter</taxon>
    </lineage>
</organism>
<protein>
    <submittedName>
        <fullName evidence="2">Uncharacterized protein</fullName>
    </submittedName>
</protein>
<evidence type="ECO:0000313" key="2">
    <source>
        <dbReference type="EMBL" id="SPF33657.1"/>
    </source>
</evidence>
<evidence type="ECO:0000313" key="3">
    <source>
        <dbReference type="Proteomes" id="UP000238701"/>
    </source>
</evidence>
<dbReference type="AlphaFoldDB" id="A0A2U3K248"/>
<accession>A0A2U3K248</accession>